<dbReference type="OrthoDB" id="5198105at2"/>
<evidence type="ECO:0000256" key="1">
    <source>
        <dbReference type="SAM" id="Phobius"/>
    </source>
</evidence>
<keyword evidence="3" id="KW-1185">Reference proteome</keyword>
<keyword evidence="1" id="KW-0812">Transmembrane</keyword>
<feature type="transmembrane region" description="Helical" evidence="1">
    <location>
        <begin position="97"/>
        <end position="114"/>
    </location>
</feature>
<reference evidence="2 3" key="1">
    <citation type="submission" date="2016-10" db="EMBL/GenBank/DDBJ databases">
        <authorList>
            <person name="de Groot N.N."/>
        </authorList>
    </citation>
    <scope>NUCLEOTIDE SEQUENCE [LARGE SCALE GENOMIC DNA]</scope>
    <source>
        <strain evidence="2 3">DSM 22007</strain>
    </source>
</reference>
<dbReference type="Proteomes" id="UP000198634">
    <property type="component" value="Unassembled WGS sequence"/>
</dbReference>
<protein>
    <submittedName>
        <fullName evidence="2">Uncharacterized protein</fullName>
    </submittedName>
</protein>
<name>A0A1H9HHV3_9RHOB</name>
<keyword evidence="1" id="KW-0472">Membrane</keyword>
<keyword evidence="1" id="KW-1133">Transmembrane helix</keyword>
<dbReference type="STRING" id="657014.SAMN04488092_109130"/>
<feature type="transmembrane region" description="Helical" evidence="1">
    <location>
        <begin position="74"/>
        <end position="92"/>
    </location>
</feature>
<evidence type="ECO:0000313" key="3">
    <source>
        <dbReference type="Proteomes" id="UP000198634"/>
    </source>
</evidence>
<proteinExistence type="predicted"/>
<feature type="transmembrane region" description="Helical" evidence="1">
    <location>
        <begin position="5"/>
        <end position="25"/>
    </location>
</feature>
<feature type="transmembrane region" description="Helical" evidence="1">
    <location>
        <begin position="134"/>
        <end position="160"/>
    </location>
</feature>
<sequence>MIRAAYWVAVAATLGVYAVMVLWTLPEISAQTGELRPFDLRPTGYSSAEARAFLAALSDKGRALYLGPQHWLDLLYPALLAITLAGAVRALVTPKALQIALITSVMLGMAADYVENTLVARMLNETGAVPDGLIALASCATVAKSVLTGVAILAVCAGLLRAGWARWRTT</sequence>
<accession>A0A1H9HHV3</accession>
<dbReference type="AlphaFoldDB" id="A0A1H9HHV3"/>
<dbReference type="RefSeq" id="WP_090270292.1">
    <property type="nucleotide sequence ID" value="NZ_FOEP01000009.1"/>
</dbReference>
<dbReference type="EMBL" id="FOEP01000009">
    <property type="protein sequence ID" value="SEQ61940.1"/>
    <property type="molecule type" value="Genomic_DNA"/>
</dbReference>
<organism evidence="2 3">
    <name type="scientific">Thalassovita taeanensis</name>
    <dbReference type="NCBI Taxonomy" id="657014"/>
    <lineage>
        <taxon>Bacteria</taxon>
        <taxon>Pseudomonadati</taxon>
        <taxon>Pseudomonadota</taxon>
        <taxon>Alphaproteobacteria</taxon>
        <taxon>Rhodobacterales</taxon>
        <taxon>Roseobacteraceae</taxon>
        <taxon>Thalassovita</taxon>
    </lineage>
</organism>
<evidence type="ECO:0000313" key="2">
    <source>
        <dbReference type="EMBL" id="SEQ61940.1"/>
    </source>
</evidence>
<gene>
    <name evidence="2" type="ORF">SAMN04488092_109130</name>
</gene>